<sequence>MFAKAALASVMSMIAELGSTAIALVAAPPPLGVAASVLWRVNAR</sequence>
<accession>A0AAU8MZ35</accession>
<dbReference type="RefSeq" id="WP_363800127.1">
    <property type="nucleotide sequence ID" value="NZ_CP159925.1"/>
</dbReference>
<protein>
    <submittedName>
        <fullName evidence="1">Uncharacterized protein</fullName>
    </submittedName>
</protein>
<organism evidence="1">
    <name type="scientific">Lysobacter firmicutimachus</name>
    <dbReference type="NCBI Taxonomy" id="1792846"/>
    <lineage>
        <taxon>Bacteria</taxon>
        <taxon>Pseudomonadati</taxon>
        <taxon>Pseudomonadota</taxon>
        <taxon>Gammaproteobacteria</taxon>
        <taxon>Lysobacterales</taxon>
        <taxon>Lysobacteraceae</taxon>
        <taxon>Lysobacter</taxon>
    </lineage>
</organism>
<proteinExistence type="predicted"/>
<gene>
    <name evidence="1" type="ORF">ABU614_08775</name>
</gene>
<reference evidence="1" key="1">
    <citation type="submission" date="2024-06" db="EMBL/GenBank/DDBJ databases">
        <authorList>
            <person name="Li S."/>
        </authorList>
    </citation>
    <scope>NUCLEOTIDE SEQUENCE</scope>
    <source>
        <strain evidence="1">SR10</strain>
    </source>
</reference>
<dbReference type="AlphaFoldDB" id="A0AAU8MZ35"/>
<name>A0AAU8MZ35_9GAMM</name>
<evidence type="ECO:0000313" key="1">
    <source>
        <dbReference type="EMBL" id="XCO76862.1"/>
    </source>
</evidence>
<dbReference type="EMBL" id="CP159925">
    <property type="protein sequence ID" value="XCO76862.1"/>
    <property type="molecule type" value="Genomic_DNA"/>
</dbReference>